<dbReference type="EMBL" id="JAGDYM010000010">
    <property type="protein sequence ID" value="MBO1902204.1"/>
    <property type="molecule type" value="Genomic_DNA"/>
</dbReference>
<dbReference type="GO" id="GO:0032259">
    <property type="term" value="P:methylation"/>
    <property type="evidence" value="ECO:0007669"/>
    <property type="project" value="UniProtKB-KW"/>
</dbReference>
<reference evidence="2" key="1">
    <citation type="submission" date="2021-03" db="EMBL/GenBank/DDBJ databases">
        <title>Leucobacter chromiisoli sp. nov., isolated from chromium-containing soil of chemical plant.</title>
        <authorList>
            <person name="Xu Z."/>
        </authorList>
    </citation>
    <scope>NUCLEOTIDE SEQUENCE</scope>
    <source>
        <strain evidence="2">S27</strain>
    </source>
</reference>
<feature type="domain" description="THUMP-like" evidence="1">
    <location>
        <begin position="316"/>
        <end position="387"/>
    </location>
</feature>
<protein>
    <submittedName>
        <fullName evidence="2">SAM-dependent methyltransferase</fullName>
    </submittedName>
</protein>
<accession>A0A939MJP2</accession>
<dbReference type="AlphaFoldDB" id="A0A939MJP2"/>
<sequence>MLAPRGAARLAELEQHLRDGASLDDARRNLRDQGVPAEETAALLTQAELRAKARAKFGEAAAHLLFTPAGLEQATRSVVAEAHAQRFAAAGCRVVGDLGCGIGAESLALQAAGIDARPVEINPFTAAVAERNLGVPVWAGDAERFPLDELDGVFLDPARRTAGHRDTRRITRPGDYSPGLDFAFGLAERLPTGVKLGPGFDRGLIPDDAEAQWVSVDGQLVETGLWFGRLARPGVRRSALVLRPREEETGTHELNAAADAPDVDVRDLGDYLYEPDGAVIRARLIGELADRIGAGMLGEGIAYLTADTPHRTPFAAGFRILERLPAGEKPLRRALAARGIGRLEIKKRGVPIDPAELRRRLRLSGPNGGTLILTRARGRHVALLAERLSG</sequence>
<keyword evidence="2" id="KW-0808">Transferase</keyword>
<dbReference type="GO" id="GO:0008168">
    <property type="term" value="F:methyltransferase activity"/>
    <property type="evidence" value="ECO:0007669"/>
    <property type="project" value="UniProtKB-KW"/>
</dbReference>
<dbReference type="Proteomes" id="UP000664382">
    <property type="component" value="Unassembled WGS sequence"/>
</dbReference>
<proteinExistence type="predicted"/>
<evidence type="ECO:0000313" key="2">
    <source>
        <dbReference type="EMBL" id="MBO1902204.1"/>
    </source>
</evidence>
<keyword evidence="3" id="KW-1185">Reference proteome</keyword>
<dbReference type="Gene3D" id="3.40.50.150">
    <property type="entry name" value="Vaccinia Virus protein VP39"/>
    <property type="match status" value="1"/>
</dbReference>
<comment type="caution">
    <text evidence="2">The sequence shown here is derived from an EMBL/GenBank/DDBJ whole genome shotgun (WGS) entry which is preliminary data.</text>
</comment>
<keyword evidence="2" id="KW-0489">Methyltransferase</keyword>
<gene>
    <name evidence="2" type="ORF">J4H92_09625</name>
</gene>
<dbReference type="Pfam" id="PF18096">
    <property type="entry name" value="Thump_like"/>
    <property type="match status" value="1"/>
</dbReference>
<dbReference type="InterPro" id="IPR041497">
    <property type="entry name" value="Thump-like"/>
</dbReference>
<dbReference type="SUPFAM" id="SSF53335">
    <property type="entry name" value="S-adenosyl-L-methionine-dependent methyltransferases"/>
    <property type="match status" value="1"/>
</dbReference>
<evidence type="ECO:0000313" key="3">
    <source>
        <dbReference type="Proteomes" id="UP000664382"/>
    </source>
</evidence>
<name>A0A939MJP2_9MICO</name>
<organism evidence="2 3">
    <name type="scientific">Leucobacter weissii</name>
    <dbReference type="NCBI Taxonomy" id="1983706"/>
    <lineage>
        <taxon>Bacteria</taxon>
        <taxon>Bacillati</taxon>
        <taxon>Actinomycetota</taxon>
        <taxon>Actinomycetes</taxon>
        <taxon>Micrococcales</taxon>
        <taxon>Microbacteriaceae</taxon>
        <taxon>Leucobacter</taxon>
    </lineage>
</organism>
<dbReference type="InterPro" id="IPR029063">
    <property type="entry name" value="SAM-dependent_MTases_sf"/>
</dbReference>
<evidence type="ECO:0000259" key="1">
    <source>
        <dbReference type="Pfam" id="PF18096"/>
    </source>
</evidence>